<dbReference type="AlphaFoldDB" id="E8Z6S5"/>
<dbReference type="InterPro" id="IPR037185">
    <property type="entry name" value="EmrE-like"/>
</dbReference>
<evidence type="ECO:0000256" key="5">
    <source>
        <dbReference type="SAM" id="Phobius"/>
    </source>
</evidence>
<reference evidence="7" key="2">
    <citation type="book" date="2010" name="PROCEEDINGS OF 13TH INTERNATIONAL CONFERENCE ON HARMFUL ALGAE" publisher="International Society For The Study of Harmful Algae" city="Hong Kong, China">
        <title>Dinoflagellate meta-transcriptomics enabled by spliced leader.</title>
        <editorList>
            <person name="Unknown A."/>
        </editorList>
        <authorList>
            <person name="Lin S."/>
            <person name="Zhang H."/>
        </authorList>
    </citation>
    <scope>NUCLEOTIDE SEQUENCE</scope>
    <source>
        <strain evidence="7">CCMP696</strain>
    </source>
</reference>
<keyword evidence="7" id="KW-0670">Pyruvate</keyword>
<dbReference type="InterPro" id="IPR050186">
    <property type="entry name" value="TPT_transporter"/>
</dbReference>
<dbReference type="PANTHER" id="PTHR11132">
    <property type="entry name" value="SOLUTE CARRIER FAMILY 35"/>
    <property type="match status" value="1"/>
</dbReference>
<comment type="subcellular location">
    <subcellularLocation>
        <location evidence="1">Membrane</location>
        <topology evidence="1">Multi-pass membrane protein</topology>
    </subcellularLocation>
</comment>
<dbReference type="Pfam" id="PF03151">
    <property type="entry name" value="TPT"/>
    <property type="match status" value="1"/>
</dbReference>
<keyword evidence="3 5" id="KW-1133">Transmembrane helix</keyword>
<evidence type="ECO:0000256" key="3">
    <source>
        <dbReference type="ARBA" id="ARBA00022989"/>
    </source>
</evidence>
<sequence>MDAKRTWPLLVVYVFIWYASNVRYNIVNKMLLESLHATVIIAWAQLAFGVVVAVCLWRCGVLPTPSLSRGDILALVPASMAFAAGQITTQTALTFGHVSLTHVVKSVEPVVNALVSALLLGDCLNPFTYLTLVPIDLGVCLTANSLGFDVSTLACAMASNVCFALRNVLASKYGRIGDLGEGPAVRTTNQLFLLTVLGSAISLPFVSDIPVSFAIVIRCIG</sequence>
<feature type="domain" description="Sugar phosphate transporter" evidence="6">
    <location>
        <begin position="10"/>
        <end position="206"/>
    </location>
</feature>
<evidence type="ECO:0000259" key="6">
    <source>
        <dbReference type="Pfam" id="PF03151"/>
    </source>
</evidence>
<evidence type="ECO:0000313" key="7">
    <source>
        <dbReference type="EMBL" id="ACU45155.1"/>
    </source>
</evidence>
<feature type="transmembrane region" description="Helical" evidence="5">
    <location>
        <begin position="38"/>
        <end position="59"/>
    </location>
</feature>
<organism evidence="7">
    <name type="scientific">Prorocentrum minimum</name>
    <name type="common">Dinoflagellate</name>
    <name type="synonym">Exuviaella minima</name>
    <dbReference type="NCBI Taxonomy" id="39449"/>
    <lineage>
        <taxon>Eukaryota</taxon>
        <taxon>Sar</taxon>
        <taxon>Alveolata</taxon>
        <taxon>Dinophyceae</taxon>
        <taxon>Prorocentrales</taxon>
        <taxon>Prorocentraceae</taxon>
        <taxon>Prorocentrum</taxon>
    </lineage>
</organism>
<evidence type="ECO:0000256" key="4">
    <source>
        <dbReference type="ARBA" id="ARBA00023136"/>
    </source>
</evidence>
<feature type="transmembrane region" description="Helical" evidence="5">
    <location>
        <begin position="7"/>
        <end position="26"/>
    </location>
</feature>
<dbReference type="EMBL" id="FJ600126">
    <property type="protein sequence ID" value="ACU45155.1"/>
    <property type="molecule type" value="mRNA"/>
</dbReference>
<reference evidence="7" key="1">
    <citation type="submission" date="2008-12" db="EMBL/GenBank/DDBJ databases">
        <authorList>
            <person name="Zhang H."/>
            <person name="Lin S."/>
        </authorList>
    </citation>
    <scope>NUCLEOTIDE SEQUENCE</scope>
    <source>
        <strain evidence="7">CCMP696</strain>
    </source>
</reference>
<dbReference type="SUPFAM" id="SSF103481">
    <property type="entry name" value="Multidrug resistance efflux transporter EmrE"/>
    <property type="match status" value="1"/>
</dbReference>
<dbReference type="GO" id="GO:0016020">
    <property type="term" value="C:membrane"/>
    <property type="evidence" value="ECO:0007669"/>
    <property type="project" value="UniProtKB-SubCell"/>
</dbReference>
<dbReference type="InterPro" id="IPR004853">
    <property type="entry name" value="Sugar_P_trans_dom"/>
</dbReference>
<name>E8Z6S5_PROMN</name>
<keyword evidence="2 5" id="KW-0812">Transmembrane</keyword>
<accession>E8Z6S5</accession>
<keyword evidence="4 5" id="KW-0472">Membrane</keyword>
<evidence type="ECO:0000256" key="1">
    <source>
        <dbReference type="ARBA" id="ARBA00004141"/>
    </source>
</evidence>
<evidence type="ECO:0000256" key="2">
    <source>
        <dbReference type="ARBA" id="ARBA00022692"/>
    </source>
</evidence>
<proteinExistence type="evidence at transcript level"/>
<protein>
    <submittedName>
        <fullName evidence="7">Phosphate phosphoenolpyruvate translocator-like</fullName>
    </submittedName>
</protein>